<dbReference type="Proteomes" id="UP000007993">
    <property type="component" value="Unassembled WGS sequence"/>
</dbReference>
<protein>
    <submittedName>
        <fullName evidence="2">Uncharacterized protein</fullName>
    </submittedName>
</protein>
<reference evidence="2 3" key="1">
    <citation type="journal article" date="2013" name="Mar. Genomics">
        <title>Expression of sulfatases in Rhodopirellula baltica and the diversity of sulfatases in the genus Rhodopirellula.</title>
        <authorList>
            <person name="Wegner C.E."/>
            <person name="Richter-Heitmann T."/>
            <person name="Klindworth A."/>
            <person name="Klockow C."/>
            <person name="Richter M."/>
            <person name="Achstetter T."/>
            <person name="Glockner F.O."/>
            <person name="Harder J."/>
        </authorList>
    </citation>
    <scope>NUCLEOTIDE SEQUENCE [LARGE SCALE GENOMIC DNA]</scope>
    <source>
        <strain evidence="2 3">SH28</strain>
    </source>
</reference>
<comment type="caution">
    <text evidence="2">The sequence shown here is derived from an EMBL/GenBank/DDBJ whole genome shotgun (WGS) entry which is preliminary data.</text>
</comment>
<proteinExistence type="predicted"/>
<evidence type="ECO:0000256" key="1">
    <source>
        <dbReference type="SAM" id="MobiDB-lite"/>
    </source>
</evidence>
<dbReference type="AlphaFoldDB" id="K5CHJ3"/>
<dbReference type="EMBL" id="AMCW01000024">
    <property type="protein sequence ID" value="EKK03495.1"/>
    <property type="molecule type" value="Genomic_DNA"/>
</dbReference>
<accession>K5CHJ3</accession>
<name>K5CHJ3_RHOBT</name>
<feature type="compositionally biased region" description="Polar residues" evidence="1">
    <location>
        <begin position="1"/>
        <end position="13"/>
    </location>
</feature>
<organism evidence="2 3">
    <name type="scientific">Rhodopirellula baltica SH28</name>
    <dbReference type="NCBI Taxonomy" id="993517"/>
    <lineage>
        <taxon>Bacteria</taxon>
        <taxon>Pseudomonadati</taxon>
        <taxon>Planctomycetota</taxon>
        <taxon>Planctomycetia</taxon>
        <taxon>Pirellulales</taxon>
        <taxon>Pirellulaceae</taxon>
        <taxon>Rhodopirellula</taxon>
    </lineage>
</organism>
<feature type="compositionally biased region" description="Basic and acidic residues" evidence="1">
    <location>
        <begin position="14"/>
        <end position="30"/>
    </location>
</feature>
<evidence type="ECO:0000313" key="3">
    <source>
        <dbReference type="Proteomes" id="UP000007993"/>
    </source>
</evidence>
<evidence type="ECO:0000313" key="2">
    <source>
        <dbReference type="EMBL" id="EKK03495.1"/>
    </source>
</evidence>
<sequence>MRSQSWSRENGSVSKKEDQRNAPSGHREESTGTAGTPDLDHNDLARCHATDLVLETWA</sequence>
<feature type="region of interest" description="Disordered" evidence="1">
    <location>
        <begin position="1"/>
        <end position="45"/>
    </location>
</feature>
<gene>
    <name evidence="2" type="ORF">RBSH_01178</name>
</gene>